<keyword evidence="1" id="KW-0812">Transmembrane</keyword>
<evidence type="ECO:0000313" key="2">
    <source>
        <dbReference type="EMBL" id="KKN00907.1"/>
    </source>
</evidence>
<evidence type="ECO:0000256" key="1">
    <source>
        <dbReference type="SAM" id="Phobius"/>
    </source>
</evidence>
<keyword evidence="1" id="KW-1133">Transmembrane helix</keyword>
<comment type="caution">
    <text evidence="2">The sequence shown here is derived from an EMBL/GenBank/DDBJ whole genome shotgun (WGS) entry which is preliminary data.</text>
</comment>
<proteinExistence type="predicted"/>
<dbReference type="EMBL" id="LAZR01005321">
    <property type="protein sequence ID" value="KKN00907.1"/>
    <property type="molecule type" value="Genomic_DNA"/>
</dbReference>
<sequence>MTPYSYSMLTVSTRTLNILAAFVWYVGGIVLLLKGGSLLVEAHSLKPEQEWLWLAAVAGPFIGGIKAMFLFSKSCQRNLTRIGVLDQPKIWQFFRPWFFVALIVMILAGAPLSRLAHNNYVFLIGVGILDLSIAIALLGSSYVFWKQKAFLK</sequence>
<name>A0A0F9MND6_9ZZZZ</name>
<feature type="transmembrane region" description="Helical" evidence="1">
    <location>
        <begin position="93"/>
        <end position="114"/>
    </location>
</feature>
<reference evidence="2" key="1">
    <citation type="journal article" date="2015" name="Nature">
        <title>Complex archaea that bridge the gap between prokaryotes and eukaryotes.</title>
        <authorList>
            <person name="Spang A."/>
            <person name="Saw J.H."/>
            <person name="Jorgensen S.L."/>
            <person name="Zaremba-Niedzwiedzka K."/>
            <person name="Martijn J."/>
            <person name="Lind A.E."/>
            <person name="van Eijk R."/>
            <person name="Schleper C."/>
            <person name="Guy L."/>
            <person name="Ettema T.J."/>
        </authorList>
    </citation>
    <scope>NUCLEOTIDE SEQUENCE</scope>
</reference>
<dbReference type="AlphaFoldDB" id="A0A0F9MND6"/>
<organism evidence="2">
    <name type="scientific">marine sediment metagenome</name>
    <dbReference type="NCBI Taxonomy" id="412755"/>
    <lineage>
        <taxon>unclassified sequences</taxon>
        <taxon>metagenomes</taxon>
        <taxon>ecological metagenomes</taxon>
    </lineage>
</organism>
<gene>
    <name evidence="2" type="ORF">LCGC14_1133090</name>
</gene>
<feature type="transmembrane region" description="Helical" evidence="1">
    <location>
        <begin position="51"/>
        <end position="72"/>
    </location>
</feature>
<feature type="transmembrane region" description="Helical" evidence="1">
    <location>
        <begin position="120"/>
        <end position="145"/>
    </location>
</feature>
<accession>A0A0F9MND6</accession>
<feature type="transmembrane region" description="Helical" evidence="1">
    <location>
        <begin position="16"/>
        <end position="39"/>
    </location>
</feature>
<protein>
    <submittedName>
        <fullName evidence="2">Uncharacterized protein</fullName>
    </submittedName>
</protein>
<keyword evidence="1" id="KW-0472">Membrane</keyword>